<accession>A0A6G9AXG6</accession>
<dbReference type="EMBL" id="CP050063">
    <property type="protein sequence ID" value="QIP17046.1"/>
    <property type="molecule type" value="Genomic_DNA"/>
</dbReference>
<dbReference type="Proteomes" id="UP000501802">
    <property type="component" value="Chromosome"/>
</dbReference>
<dbReference type="PROSITE" id="PS51257">
    <property type="entry name" value="PROKAR_LIPOPROTEIN"/>
    <property type="match status" value="1"/>
</dbReference>
<proteinExistence type="predicted"/>
<reference evidence="1 2" key="1">
    <citation type="submission" date="2020-03" db="EMBL/GenBank/DDBJ databases">
        <authorList>
            <person name="Kim M.K."/>
        </authorList>
    </citation>
    <scope>NUCLEOTIDE SEQUENCE [LARGE SCALE GENOMIC DNA]</scope>
    <source>
        <strain evidence="1 2">BT328</strain>
    </source>
</reference>
<evidence type="ECO:0000313" key="2">
    <source>
        <dbReference type="Proteomes" id="UP000501802"/>
    </source>
</evidence>
<organism evidence="1 2">
    <name type="scientific">Spirosoma aureum</name>
    <dbReference type="NCBI Taxonomy" id="2692134"/>
    <lineage>
        <taxon>Bacteria</taxon>
        <taxon>Pseudomonadati</taxon>
        <taxon>Bacteroidota</taxon>
        <taxon>Cytophagia</taxon>
        <taxon>Cytophagales</taxon>
        <taxon>Cytophagaceae</taxon>
        <taxon>Spirosoma</taxon>
    </lineage>
</organism>
<dbReference type="AlphaFoldDB" id="A0A6G9AXG6"/>
<gene>
    <name evidence="1" type="ORF">G8759_32630</name>
</gene>
<keyword evidence="2" id="KW-1185">Reference proteome</keyword>
<sequence length="122" mass="13785">MHKLLVIFLLSLLLSCGQKVKNHTEASRPSSAKKVDNETKPIKLVAIDGTHSAAVNYYNPETSYRATYKLNIEVKNGEVSKINFPSGSYLNDMHINPEQLDEEGNATLYDDERREFDVEIVD</sequence>
<protein>
    <submittedName>
        <fullName evidence="1">Uncharacterized protein</fullName>
    </submittedName>
</protein>
<dbReference type="KEGG" id="spib:G8759_32630"/>
<dbReference type="RefSeq" id="WP_167217511.1">
    <property type="nucleotide sequence ID" value="NZ_CP050063.1"/>
</dbReference>
<evidence type="ECO:0000313" key="1">
    <source>
        <dbReference type="EMBL" id="QIP17046.1"/>
    </source>
</evidence>
<name>A0A6G9AXG6_9BACT</name>